<sequence>MHVSVPIVELVELPPDQLVGAVLRRSTASVATASRSRWSINRALSSTRLRDCPKRDVVEKKSSTASDVFEALLGHLLIGDAQLSLMMHASSLERLERHEERLPLDALRGARIVCFHAACESALRLDVSIINRLCSAGHPSTGAKYDLIL</sequence>
<reference evidence="1" key="1">
    <citation type="submission" date="2020-10" db="EMBL/GenBank/DDBJ databases">
        <authorList>
            <person name="Kikuchi T."/>
        </authorList>
    </citation>
    <scope>NUCLEOTIDE SEQUENCE</scope>
    <source>
        <strain evidence="1">NKZ352</strain>
    </source>
</reference>
<dbReference type="AlphaFoldDB" id="A0A8S1HTY6"/>
<evidence type="ECO:0000313" key="2">
    <source>
        <dbReference type="Proteomes" id="UP000835052"/>
    </source>
</evidence>
<keyword evidence="2" id="KW-1185">Reference proteome</keyword>
<protein>
    <submittedName>
        <fullName evidence="1">Uncharacterized protein</fullName>
    </submittedName>
</protein>
<name>A0A8S1HTY6_9PELO</name>
<dbReference type="EMBL" id="CAJGYM010000244">
    <property type="protein sequence ID" value="CAD6200153.1"/>
    <property type="molecule type" value="Genomic_DNA"/>
</dbReference>
<accession>A0A8S1HTY6</accession>
<evidence type="ECO:0000313" key="1">
    <source>
        <dbReference type="EMBL" id="CAD6200153.1"/>
    </source>
</evidence>
<proteinExistence type="predicted"/>
<organism evidence="1 2">
    <name type="scientific">Caenorhabditis auriculariae</name>
    <dbReference type="NCBI Taxonomy" id="2777116"/>
    <lineage>
        <taxon>Eukaryota</taxon>
        <taxon>Metazoa</taxon>
        <taxon>Ecdysozoa</taxon>
        <taxon>Nematoda</taxon>
        <taxon>Chromadorea</taxon>
        <taxon>Rhabditida</taxon>
        <taxon>Rhabditina</taxon>
        <taxon>Rhabditomorpha</taxon>
        <taxon>Rhabditoidea</taxon>
        <taxon>Rhabditidae</taxon>
        <taxon>Peloderinae</taxon>
        <taxon>Caenorhabditis</taxon>
    </lineage>
</organism>
<dbReference type="Proteomes" id="UP000835052">
    <property type="component" value="Unassembled WGS sequence"/>
</dbReference>
<gene>
    <name evidence="1" type="ORF">CAUJ_LOCUS16052</name>
</gene>
<comment type="caution">
    <text evidence="1">The sequence shown here is derived from an EMBL/GenBank/DDBJ whole genome shotgun (WGS) entry which is preliminary data.</text>
</comment>